<feature type="domain" description="Prokaryotic-type class I peptide chain release factors" evidence="7">
    <location>
        <begin position="75"/>
        <end position="172"/>
    </location>
</feature>
<accession>A0AAN8QYI2</accession>
<comment type="subcellular location">
    <subcellularLocation>
        <location evidence="1">Mitochondrion</location>
    </subcellularLocation>
</comment>
<comment type="caution">
    <text evidence="8">The sequence shown here is derived from an EMBL/GenBank/DDBJ whole genome shotgun (WGS) entry which is preliminary data.</text>
</comment>
<dbReference type="PANTHER" id="PTHR46203:SF1">
    <property type="entry name" value="MITOCHONDRIAL TRANSLATION RELEASE FACTOR IN RESCUE"/>
    <property type="match status" value="1"/>
</dbReference>
<dbReference type="GO" id="GO:0003747">
    <property type="term" value="F:translation release factor activity"/>
    <property type="evidence" value="ECO:0007669"/>
    <property type="project" value="InterPro"/>
</dbReference>
<feature type="compositionally biased region" description="Basic and acidic residues" evidence="6">
    <location>
        <begin position="139"/>
        <end position="158"/>
    </location>
</feature>
<dbReference type="Pfam" id="PF00472">
    <property type="entry name" value="RF-1"/>
    <property type="match status" value="1"/>
</dbReference>
<evidence type="ECO:0000256" key="6">
    <source>
        <dbReference type="SAM" id="MobiDB-lite"/>
    </source>
</evidence>
<dbReference type="GO" id="GO:0005739">
    <property type="term" value="C:mitochondrion"/>
    <property type="evidence" value="ECO:0007669"/>
    <property type="project" value="UniProtKB-SubCell"/>
</dbReference>
<feature type="compositionally biased region" description="Basic and acidic residues" evidence="6">
    <location>
        <begin position="165"/>
        <end position="176"/>
    </location>
</feature>
<evidence type="ECO:0000313" key="9">
    <source>
        <dbReference type="Proteomes" id="UP001356427"/>
    </source>
</evidence>
<dbReference type="PANTHER" id="PTHR46203">
    <property type="entry name" value="PROBABLE PEPTIDE CHAIN RELEASE FACTOR C12ORF65"/>
    <property type="match status" value="1"/>
</dbReference>
<feature type="region of interest" description="Disordered" evidence="6">
    <location>
        <begin position="139"/>
        <end position="190"/>
    </location>
</feature>
<evidence type="ECO:0000259" key="7">
    <source>
        <dbReference type="Pfam" id="PF00472"/>
    </source>
</evidence>
<keyword evidence="3" id="KW-0809">Transit peptide</keyword>
<name>A0AAN8QYI2_9TELE</name>
<dbReference type="Proteomes" id="UP001356427">
    <property type="component" value="Unassembled WGS sequence"/>
</dbReference>
<reference evidence="8 9" key="1">
    <citation type="submission" date="2021-04" db="EMBL/GenBank/DDBJ databases">
        <authorList>
            <person name="De Guttry C."/>
            <person name="Zahm M."/>
            <person name="Klopp C."/>
            <person name="Cabau C."/>
            <person name="Louis A."/>
            <person name="Berthelot C."/>
            <person name="Parey E."/>
            <person name="Roest Crollius H."/>
            <person name="Montfort J."/>
            <person name="Robinson-Rechavi M."/>
            <person name="Bucao C."/>
            <person name="Bouchez O."/>
            <person name="Gislard M."/>
            <person name="Lluch J."/>
            <person name="Milhes M."/>
            <person name="Lampietro C."/>
            <person name="Lopez Roques C."/>
            <person name="Donnadieu C."/>
            <person name="Braasch I."/>
            <person name="Desvignes T."/>
            <person name="Postlethwait J."/>
            <person name="Bobe J."/>
            <person name="Wedekind C."/>
            <person name="Guiguen Y."/>
        </authorList>
    </citation>
    <scope>NUCLEOTIDE SEQUENCE [LARGE SCALE GENOMIC DNA]</scope>
    <source>
        <strain evidence="8">Cs_M1</strain>
        <tissue evidence="8">Blood</tissue>
    </source>
</reference>
<evidence type="ECO:0000256" key="4">
    <source>
        <dbReference type="ARBA" id="ARBA00023128"/>
    </source>
</evidence>
<protein>
    <recommendedName>
        <fullName evidence="7">Prokaryotic-type class I peptide chain release factors domain-containing protein</fullName>
    </recommendedName>
</protein>
<keyword evidence="5" id="KW-0175">Coiled coil</keyword>
<keyword evidence="9" id="KW-1185">Reference proteome</keyword>
<evidence type="ECO:0000256" key="2">
    <source>
        <dbReference type="ARBA" id="ARBA00010835"/>
    </source>
</evidence>
<dbReference type="AlphaFoldDB" id="A0AAN8QYI2"/>
<comment type="similarity">
    <text evidence="2">Belongs to the prokaryotic/mitochondrial release factor family.</text>
</comment>
<feature type="coiled-coil region" evidence="5">
    <location>
        <begin position="10"/>
        <end position="58"/>
    </location>
</feature>
<keyword evidence="4" id="KW-0496">Mitochondrion</keyword>
<sequence>MIDALQDLQLSTLREETTLLRELLVKWEQELSLQKEALQEAHREKESVDARREELASLAHVQTAGKKDYVDLPVLNEDELNEQFVRGSGPGGQATNKTSNCVVLRHIPTGIVVKCHQTRSVETNRKRAREIMREKLEVTNKGEESDILKNKKESIQRKQDKRKKANENLEKKRLFKEALMADSKPGDDRG</sequence>
<gene>
    <name evidence="8" type="ORF">J4Q44_G00232920</name>
</gene>
<proteinExistence type="inferred from homology"/>
<dbReference type="InterPro" id="IPR000352">
    <property type="entry name" value="Pep_chain_release_fac_I"/>
</dbReference>
<dbReference type="InterPro" id="IPR045853">
    <property type="entry name" value="Pep_chain_release_fac_I_sf"/>
</dbReference>
<dbReference type="Gene3D" id="3.30.160.20">
    <property type="match status" value="1"/>
</dbReference>
<dbReference type="InterPro" id="IPR052405">
    <property type="entry name" value="Mito_Transl_Release_Factor"/>
</dbReference>
<dbReference type="SUPFAM" id="SSF75620">
    <property type="entry name" value="Release factor"/>
    <property type="match status" value="1"/>
</dbReference>
<dbReference type="EMBL" id="JAGTTL010000021">
    <property type="protein sequence ID" value="KAK6306367.1"/>
    <property type="molecule type" value="Genomic_DNA"/>
</dbReference>
<evidence type="ECO:0000256" key="1">
    <source>
        <dbReference type="ARBA" id="ARBA00004173"/>
    </source>
</evidence>
<organism evidence="8 9">
    <name type="scientific">Coregonus suidteri</name>
    <dbReference type="NCBI Taxonomy" id="861788"/>
    <lineage>
        <taxon>Eukaryota</taxon>
        <taxon>Metazoa</taxon>
        <taxon>Chordata</taxon>
        <taxon>Craniata</taxon>
        <taxon>Vertebrata</taxon>
        <taxon>Euteleostomi</taxon>
        <taxon>Actinopterygii</taxon>
        <taxon>Neopterygii</taxon>
        <taxon>Teleostei</taxon>
        <taxon>Protacanthopterygii</taxon>
        <taxon>Salmoniformes</taxon>
        <taxon>Salmonidae</taxon>
        <taxon>Coregoninae</taxon>
        <taxon>Coregonus</taxon>
    </lineage>
</organism>
<evidence type="ECO:0000256" key="3">
    <source>
        <dbReference type="ARBA" id="ARBA00022946"/>
    </source>
</evidence>
<evidence type="ECO:0000313" key="8">
    <source>
        <dbReference type="EMBL" id="KAK6306367.1"/>
    </source>
</evidence>
<evidence type="ECO:0000256" key="5">
    <source>
        <dbReference type="SAM" id="Coils"/>
    </source>
</evidence>